<sequence>MTFTQQPVRPPRTTNQVVDVVMTVVLLAVHGLVFIVSVYISLFFAMATDSCYGECDTAPLTAAFVVTDGGGLLTLALAIIVSIVLLVRRRLAFWVPLVGIAIQIALVIAGAHLASSIM</sequence>
<dbReference type="EMBL" id="QJSP01000011">
    <property type="protein sequence ID" value="PYE15167.1"/>
    <property type="molecule type" value="Genomic_DNA"/>
</dbReference>
<evidence type="ECO:0000313" key="2">
    <source>
        <dbReference type="EMBL" id="PYE15167.1"/>
    </source>
</evidence>
<accession>A0A318RH06</accession>
<feature type="transmembrane region" description="Helical" evidence="1">
    <location>
        <begin position="93"/>
        <end position="114"/>
    </location>
</feature>
<evidence type="ECO:0000256" key="1">
    <source>
        <dbReference type="SAM" id="Phobius"/>
    </source>
</evidence>
<keyword evidence="1" id="KW-0812">Transmembrane</keyword>
<reference evidence="2 3" key="1">
    <citation type="submission" date="2018-06" db="EMBL/GenBank/DDBJ databases">
        <title>Genomic Encyclopedia of Type Strains, Phase IV (KMG-IV): sequencing the most valuable type-strain genomes for metagenomic binning, comparative biology and taxonomic classification.</title>
        <authorList>
            <person name="Goeker M."/>
        </authorList>
    </citation>
    <scope>NUCLEOTIDE SEQUENCE [LARGE SCALE GENOMIC DNA]</scope>
    <source>
        <strain evidence="2 3">DSM 45521</strain>
    </source>
</reference>
<keyword evidence="1" id="KW-1133">Transmembrane helix</keyword>
<gene>
    <name evidence="2" type="ORF">DFR67_111244</name>
</gene>
<dbReference type="Proteomes" id="UP000247591">
    <property type="component" value="Unassembled WGS sequence"/>
</dbReference>
<keyword evidence="1" id="KW-0472">Membrane</keyword>
<proteinExistence type="predicted"/>
<protein>
    <submittedName>
        <fullName evidence="2">Uncharacterized protein</fullName>
    </submittedName>
</protein>
<dbReference type="AlphaFoldDB" id="A0A318RH06"/>
<comment type="caution">
    <text evidence="2">The sequence shown here is derived from an EMBL/GenBank/DDBJ whole genome shotgun (WGS) entry which is preliminary data.</text>
</comment>
<feature type="transmembrane region" description="Helical" evidence="1">
    <location>
        <begin position="60"/>
        <end position="87"/>
    </location>
</feature>
<feature type="transmembrane region" description="Helical" evidence="1">
    <location>
        <begin position="20"/>
        <end position="48"/>
    </location>
</feature>
<dbReference type="OrthoDB" id="4578573at2"/>
<organism evidence="2 3">
    <name type="scientific">Williamsia limnetica</name>
    <dbReference type="NCBI Taxonomy" id="882452"/>
    <lineage>
        <taxon>Bacteria</taxon>
        <taxon>Bacillati</taxon>
        <taxon>Actinomycetota</taxon>
        <taxon>Actinomycetes</taxon>
        <taxon>Mycobacteriales</taxon>
        <taxon>Nocardiaceae</taxon>
        <taxon>Williamsia</taxon>
    </lineage>
</organism>
<dbReference type="RefSeq" id="WP_110471152.1">
    <property type="nucleotide sequence ID" value="NZ_QJSP01000011.1"/>
</dbReference>
<keyword evidence="3" id="KW-1185">Reference proteome</keyword>
<evidence type="ECO:0000313" key="3">
    <source>
        <dbReference type="Proteomes" id="UP000247591"/>
    </source>
</evidence>
<name>A0A318RH06_WILLI</name>